<evidence type="ECO:0000313" key="3">
    <source>
        <dbReference type="Proteomes" id="UP001161247"/>
    </source>
</evidence>
<sequence length="196" mass="21074">MKKTVAVRATAAEKGASANSGSNSNISRSKTMGTIFKPRPRSFCNQIYENNKKKDDSVIEEIGRKFGAAGGTLFRLDLDLQTDKNGINHWWDNLVDLDDHEKDPYFYDDNNTCPLSFGGGSGSGSASILGNDFSTSLTCPDPQDFLFKFVEGEEEVVVEQVGAASAAALDGSSSCSGLLSSDSDFWGLLLSTPTTY</sequence>
<dbReference type="Proteomes" id="UP001161247">
    <property type="component" value="Chromosome 9"/>
</dbReference>
<feature type="compositionally biased region" description="Low complexity" evidence="1">
    <location>
        <begin position="15"/>
        <end position="29"/>
    </location>
</feature>
<protein>
    <submittedName>
        <fullName evidence="2">OLC1v1019573C1</fullName>
    </submittedName>
</protein>
<keyword evidence="3" id="KW-1185">Reference proteome</keyword>
<accession>A0AAV1EEH7</accession>
<dbReference type="EMBL" id="OX459126">
    <property type="protein sequence ID" value="CAI9118060.1"/>
    <property type="molecule type" value="Genomic_DNA"/>
</dbReference>
<reference evidence="2" key="1">
    <citation type="submission" date="2023-03" db="EMBL/GenBank/DDBJ databases">
        <authorList>
            <person name="Julca I."/>
        </authorList>
    </citation>
    <scope>NUCLEOTIDE SEQUENCE</scope>
</reference>
<dbReference type="AlphaFoldDB" id="A0AAV1EEH7"/>
<proteinExistence type="predicted"/>
<name>A0AAV1EEH7_OLDCO</name>
<feature type="region of interest" description="Disordered" evidence="1">
    <location>
        <begin position="1"/>
        <end position="32"/>
    </location>
</feature>
<evidence type="ECO:0000313" key="2">
    <source>
        <dbReference type="EMBL" id="CAI9118060.1"/>
    </source>
</evidence>
<evidence type="ECO:0000256" key="1">
    <source>
        <dbReference type="SAM" id="MobiDB-lite"/>
    </source>
</evidence>
<gene>
    <name evidence="2" type="ORF">OLC1_LOCUS24021</name>
</gene>
<organism evidence="2 3">
    <name type="scientific">Oldenlandia corymbosa var. corymbosa</name>
    <dbReference type="NCBI Taxonomy" id="529605"/>
    <lineage>
        <taxon>Eukaryota</taxon>
        <taxon>Viridiplantae</taxon>
        <taxon>Streptophyta</taxon>
        <taxon>Embryophyta</taxon>
        <taxon>Tracheophyta</taxon>
        <taxon>Spermatophyta</taxon>
        <taxon>Magnoliopsida</taxon>
        <taxon>eudicotyledons</taxon>
        <taxon>Gunneridae</taxon>
        <taxon>Pentapetalae</taxon>
        <taxon>asterids</taxon>
        <taxon>lamiids</taxon>
        <taxon>Gentianales</taxon>
        <taxon>Rubiaceae</taxon>
        <taxon>Rubioideae</taxon>
        <taxon>Spermacoceae</taxon>
        <taxon>Hedyotis-Oldenlandia complex</taxon>
        <taxon>Oldenlandia</taxon>
    </lineage>
</organism>